<protein>
    <recommendedName>
        <fullName evidence="2">Ankyrin repeat protein</fullName>
    </recommendedName>
</protein>
<sequence length="338" mass="39034">MFNEIPQDIFNIIYSYTFIKLALIYVNKATHAMSYELNLSRQHSIQYDGLSMLKWFLEIGCPKTPYLYMWADSECISYLEQQNVLKTSHPFIIKNILVKDDRIMELIDEGFPVDDHVCRCILKRGSIDIISRIKDVLPIDATEWVNSIDIIIMLMEMGFRVDQNSVMAAVDANNTTLVKFYYEMFPNLFSNLLGEIAAENDHMECLILLNDLGYVDCYAIIGAIRGNQQRALNWLINRYLPPANAYNACLRYCRFDFLELFAPVLPLDVCVWEGAIKNRDWNALQMLYDMGAPLEEIVMVFAVEAGNDVVEWFCEKGCPSGKRAEQAMRLLWGPHKQI</sequence>
<name>A0A5J6VIZ2_9VIRU</name>
<accession>A0A5J6VIZ2</accession>
<evidence type="ECO:0000313" key="1">
    <source>
        <dbReference type="EMBL" id="QFG73890.1"/>
    </source>
</evidence>
<dbReference type="EMBL" id="MN448274">
    <property type="protein sequence ID" value="QFG73890.1"/>
    <property type="molecule type" value="Genomic_DNA"/>
</dbReference>
<organism evidence="1">
    <name type="scientific">Megaviridae environmental sample</name>
    <dbReference type="NCBI Taxonomy" id="1737588"/>
    <lineage>
        <taxon>Viruses</taxon>
        <taxon>Varidnaviria</taxon>
        <taxon>Bamfordvirae</taxon>
        <taxon>Nucleocytoviricota</taxon>
        <taxon>Megaviricetes</taxon>
        <taxon>Imitervirales</taxon>
        <taxon>Mimiviridae</taxon>
        <taxon>environmental samples</taxon>
    </lineage>
</organism>
<reference evidence="1" key="1">
    <citation type="journal article" date="2019" name="Philos. Trans. R. Soc. Lond., B, Biol. Sci.">
        <title>Targeted metagenomic recovery of four divergent viruses reveals shared and distinctive characteristics of giant viruses of marine eukaryotes.</title>
        <authorList>
            <person name="Needham D.M."/>
            <person name="Poirier C."/>
            <person name="Hehenberger E."/>
            <person name="Jimenez V."/>
            <person name="Swalwell J.E."/>
            <person name="Santoro A.E."/>
            <person name="Worden A.Z."/>
        </authorList>
    </citation>
    <scope>NUCLEOTIDE SEQUENCE</scope>
    <source>
        <strain evidence="1">OPacV-662</strain>
    </source>
</reference>
<evidence type="ECO:0008006" key="2">
    <source>
        <dbReference type="Google" id="ProtNLM"/>
    </source>
</evidence>
<proteinExistence type="predicted"/>
<dbReference type="SUPFAM" id="SSF140860">
    <property type="entry name" value="Pseudo ankyrin repeat-like"/>
    <property type="match status" value="1"/>
</dbReference>